<protein>
    <submittedName>
        <fullName evidence="2">Uncharacterized protein</fullName>
    </submittedName>
</protein>
<accession>A0ABQ9Y346</accession>
<organism evidence="2 3">
    <name type="scientific">Blattamonas nauphoetae</name>
    <dbReference type="NCBI Taxonomy" id="2049346"/>
    <lineage>
        <taxon>Eukaryota</taxon>
        <taxon>Metamonada</taxon>
        <taxon>Preaxostyla</taxon>
        <taxon>Oxymonadida</taxon>
        <taxon>Blattamonas</taxon>
    </lineage>
</organism>
<feature type="compositionally biased region" description="Polar residues" evidence="1">
    <location>
        <begin position="1"/>
        <end position="21"/>
    </location>
</feature>
<keyword evidence="3" id="KW-1185">Reference proteome</keyword>
<reference evidence="2 3" key="1">
    <citation type="journal article" date="2022" name="bioRxiv">
        <title>Genomics of Preaxostyla Flagellates Illuminates Evolutionary Transitions and the Path Towards Mitochondrial Loss.</title>
        <authorList>
            <person name="Novak L.V.F."/>
            <person name="Treitli S.C."/>
            <person name="Pyrih J."/>
            <person name="Halakuc P."/>
            <person name="Pipaliya S.V."/>
            <person name="Vacek V."/>
            <person name="Brzon O."/>
            <person name="Soukal P."/>
            <person name="Eme L."/>
            <person name="Dacks J.B."/>
            <person name="Karnkowska A."/>
            <person name="Elias M."/>
            <person name="Hampl V."/>
        </authorList>
    </citation>
    <scope>NUCLEOTIDE SEQUENCE [LARGE SCALE GENOMIC DNA]</scope>
    <source>
        <strain evidence="2">NAU3</strain>
        <tissue evidence="2">Gut</tissue>
    </source>
</reference>
<gene>
    <name evidence="2" type="ORF">BLNAU_6858</name>
</gene>
<evidence type="ECO:0000256" key="1">
    <source>
        <dbReference type="SAM" id="MobiDB-lite"/>
    </source>
</evidence>
<dbReference type="EMBL" id="JARBJD010000040">
    <property type="protein sequence ID" value="KAK2958154.1"/>
    <property type="molecule type" value="Genomic_DNA"/>
</dbReference>
<evidence type="ECO:0000313" key="3">
    <source>
        <dbReference type="Proteomes" id="UP001281761"/>
    </source>
</evidence>
<evidence type="ECO:0000313" key="2">
    <source>
        <dbReference type="EMBL" id="KAK2958154.1"/>
    </source>
</evidence>
<proteinExistence type="predicted"/>
<dbReference type="Proteomes" id="UP001281761">
    <property type="component" value="Unassembled WGS sequence"/>
</dbReference>
<feature type="region of interest" description="Disordered" evidence="1">
    <location>
        <begin position="1"/>
        <end position="29"/>
    </location>
</feature>
<name>A0ABQ9Y346_9EUKA</name>
<comment type="caution">
    <text evidence="2">The sequence shown here is derived from an EMBL/GenBank/DDBJ whole genome shotgun (WGS) entry which is preliminary data.</text>
</comment>
<sequence>MGSTNSTLVERNHLVSSRSSPTTPPAKLPRNISSIKTIPQLISAMNSISMYIAQNGVIDDKEAKIIVSFLLHLSPRLISQFSSTQIIDLLITNGNSSSPSFRDDLITLLTCSHHRIVCQTLDILSRTINRSSIAQLIELQESGFFSQLPCHFQQDNMHLMNVYGFLLMGMIHSFVKQQMDWTLDAHLKTTPLGTSQVQNLLNYVLRPTTPFLNNMLLNFRIIPDSETSFSYPRFLGVLLQIAPLTDQTSEFILSFPLCIAFTSNFVHFHNETLLWWFINEFSGAVATWRLLCDDEQNARGRCLLRTLLEEGIIDHLEPFATPGKNRRSAQSTLRLFGGNISDVVSVI</sequence>